<organism evidence="2 3">
    <name type="scientific">Cyanobacterium stanieri (strain ATCC 29140 / PCC 7202)</name>
    <dbReference type="NCBI Taxonomy" id="292563"/>
    <lineage>
        <taxon>Bacteria</taxon>
        <taxon>Bacillati</taxon>
        <taxon>Cyanobacteriota</taxon>
        <taxon>Cyanophyceae</taxon>
        <taxon>Oscillatoriophycideae</taxon>
        <taxon>Chroococcales</taxon>
        <taxon>Geminocystaceae</taxon>
        <taxon>Cyanobacterium</taxon>
    </lineage>
</organism>
<accession>K9YPQ9</accession>
<name>K9YPQ9_CYASC</name>
<dbReference type="eggNOG" id="ENOG502ZWMQ">
    <property type="taxonomic scope" value="Bacteria"/>
</dbReference>
<keyword evidence="1" id="KW-0472">Membrane</keyword>
<proteinExistence type="predicted"/>
<evidence type="ECO:0000313" key="2">
    <source>
        <dbReference type="EMBL" id="AFZ48452.1"/>
    </source>
</evidence>
<dbReference type="Proteomes" id="UP000010483">
    <property type="component" value="Chromosome"/>
</dbReference>
<keyword evidence="1" id="KW-1133">Transmembrane helix</keyword>
<dbReference type="KEGG" id="csn:Cyast_2509"/>
<protein>
    <submittedName>
        <fullName evidence="2">Uncharacterized protein</fullName>
    </submittedName>
</protein>
<dbReference type="HOGENOM" id="CLU_560012_0_0_3"/>
<gene>
    <name evidence="2" type="ordered locus">Cyast_2509</name>
</gene>
<dbReference type="BioCyc" id="CSTA292563:G1353-2509-MONOMER"/>
<sequence length="422" mass="48799">MKKTNLLIYIILDILGIGVILLVFMNFIVNAIQQQYINEAEDFFKSVNSKAINYNNEQFDQYLVNLGLGKVSNQKEDSFQEETDQALVFINAYLEKQLPVKNNFIEPIPEEITLFLEEKNQDINNIINYILQLDSLSWQYDLHEILQDPLSYEIPNFGNIISLQKIFMVHILSESLAGNQAEINRTLEASFRLNQFLQPQPYLIPQLVALITTQHQMRIIRQMTPLTSEWLEKLDNYNYDYSQGVLNALNIEAYSNFSPLLVGETSSFNLIHNFIQKPYTQMMFNDIGSRMLDTFSFFEQESICSVDLNNVSLPSDNIPWWNVLGEIATPNLIDWWLRANWVMLDGELTKNVLRAENVRQIQGGFPESLEGLNSELCDGKSWDYSVSDGQGFFNFEQHYPGNVMMEEGSTIFLPLNFTLKQP</sequence>
<evidence type="ECO:0000256" key="1">
    <source>
        <dbReference type="SAM" id="Phobius"/>
    </source>
</evidence>
<reference evidence="3" key="1">
    <citation type="journal article" date="2013" name="Proc. Natl. Acad. Sci. U.S.A.">
        <title>Improving the coverage of the cyanobacterial phylum using diversity-driven genome sequencing.</title>
        <authorList>
            <person name="Shih P.M."/>
            <person name="Wu D."/>
            <person name="Latifi A."/>
            <person name="Axen S.D."/>
            <person name="Fewer D.P."/>
            <person name="Talla E."/>
            <person name="Calteau A."/>
            <person name="Cai F."/>
            <person name="Tandeau de Marsac N."/>
            <person name="Rippka R."/>
            <person name="Herdman M."/>
            <person name="Sivonen K."/>
            <person name="Coursin T."/>
            <person name="Laurent T."/>
            <person name="Goodwin L."/>
            <person name="Nolan M."/>
            <person name="Davenport K.W."/>
            <person name="Han C.S."/>
            <person name="Rubin E.M."/>
            <person name="Eisen J.A."/>
            <person name="Woyke T."/>
            <person name="Gugger M."/>
            <person name="Kerfeld C.A."/>
        </authorList>
    </citation>
    <scope>NUCLEOTIDE SEQUENCE [LARGE SCALE GENOMIC DNA]</scope>
    <source>
        <strain evidence="3">ATCC 29140 / PCC 7202</strain>
    </source>
</reference>
<dbReference type="EMBL" id="CP003940">
    <property type="protein sequence ID" value="AFZ48452.1"/>
    <property type="molecule type" value="Genomic_DNA"/>
</dbReference>
<feature type="transmembrane region" description="Helical" evidence="1">
    <location>
        <begin position="7"/>
        <end position="29"/>
    </location>
</feature>
<dbReference type="AlphaFoldDB" id="K9YPQ9"/>
<keyword evidence="3" id="KW-1185">Reference proteome</keyword>
<evidence type="ECO:0000313" key="3">
    <source>
        <dbReference type="Proteomes" id="UP000010483"/>
    </source>
</evidence>
<keyword evidence="1" id="KW-0812">Transmembrane</keyword>